<dbReference type="Pfam" id="PF07729">
    <property type="entry name" value="FCD"/>
    <property type="match status" value="1"/>
</dbReference>
<keyword evidence="2" id="KW-0238">DNA-binding</keyword>
<dbReference type="PANTHER" id="PTHR43537">
    <property type="entry name" value="TRANSCRIPTIONAL REGULATOR, GNTR FAMILY"/>
    <property type="match status" value="1"/>
</dbReference>
<dbReference type="CDD" id="cd07377">
    <property type="entry name" value="WHTH_GntR"/>
    <property type="match status" value="1"/>
</dbReference>
<dbReference type="InterPro" id="IPR011711">
    <property type="entry name" value="GntR_C"/>
</dbReference>
<name>A0A7G9WIQ2_9FIRM</name>
<evidence type="ECO:0000256" key="2">
    <source>
        <dbReference type="ARBA" id="ARBA00023125"/>
    </source>
</evidence>
<dbReference type="Pfam" id="PF00392">
    <property type="entry name" value="GntR"/>
    <property type="match status" value="1"/>
</dbReference>
<dbReference type="PROSITE" id="PS50949">
    <property type="entry name" value="HTH_GNTR"/>
    <property type="match status" value="1"/>
</dbReference>
<evidence type="ECO:0000256" key="3">
    <source>
        <dbReference type="ARBA" id="ARBA00023163"/>
    </source>
</evidence>
<dbReference type="GO" id="GO:0003677">
    <property type="term" value="F:DNA binding"/>
    <property type="evidence" value="ECO:0007669"/>
    <property type="project" value="UniProtKB-KW"/>
</dbReference>
<keyword evidence="1" id="KW-0805">Transcription regulation</keyword>
<dbReference type="InterPro" id="IPR036388">
    <property type="entry name" value="WH-like_DNA-bd_sf"/>
</dbReference>
<dbReference type="InterPro" id="IPR008920">
    <property type="entry name" value="TF_FadR/GntR_C"/>
</dbReference>
<evidence type="ECO:0000313" key="5">
    <source>
        <dbReference type="EMBL" id="QNO18564.1"/>
    </source>
</evidence>
<gene>
    <name evidence="5" type="ORF">H6X83_02640</name>
</gene>
<dbReference type="GO" id="GO:0003700">
    <property type="term" value="F:DNA-binding transcription factor activity"/>
    <property type="evidence" value="ECO:0007669"/>
    <property type="project" value="InterPro"/>
</dbReference>
<dbReference type="EMBL" id="CP060696">
    <property type="protein sequence ID" value="QNO18564.1"/>
    <property type="molecule type" value="Genomic_DNA"/>
</dbReference>
<dbReference type="KEGG" id="caml:H6X83_02640"/>
<proteinExistence type="predicted"/>
<organism evidence="5 6">
    <name type="scientific">Caproicibacterium amylolyticum</name>
    <dbReference type="NCBI Taxonomy" id="2766537"/>
    <lineage>
        <taxon>Bacteria</taxon>
        <taxon>Bacillati</taxon>
        <taxon>Bacillota</taxon>
        <taxon>Clostridia</taxon>
        <taxon>Eubacteriales</taxon>
        <taxon>Oscillospiraceae</taxon>
        <taxon>Caproicibacterium</taxon>
    </lineage>
</organism>
<feature type="domain" description="HTH gntR-type" evidence="4">
    <location>
        <begin position="14"/>
        <end position="81"/>
    </location>
</feature>
<keyword evidence="3" id="KW-0804">Transcription</keyword>
<evidence type="ECO:0000313" key="6">
    <source>
        <dbReference type="Proteomes" id="UP000516046"/>
    </source>
</evidence>
<dbReference type="SUPFAM" id="SSF46785">
    <property type="entry name" value="Winged helix' DNA-binding domain"/>
    <property type="match status" value="1"/>
</dbReference>
<sequence>MPFALTKPEKFQIQNIGDRIYAGLREDIMLLRLHPGEELNIKELSEKLEVSRSPVRDAVMRLAKEGLADVLPQKGTRVSRIDPHRVEEERFLRESLEVRLLDLFLKRCTPADLAQMEQLVEVQAQCLREARMADFLDKDEAFHSVFFHAADKQLCWELIENMSGHYRRARLMTLWDAQIVGCAIDEHKEMLRCIREADSRRLTHLEENHCRKINIQELDLFRQYPDYFIDRKERKE</sequence>
<keyword evidence="6" id="KW-1185">Reference proteome</keyword>
<dbReference type="RefSeq" id="WP_212507629.1">
    <property type="nucleotide sequence ID" value="NZ_CP060696.1"/>
</dbReference>
<reference evidence="5 6" key="1">
    <citation type="submission" date="2020-08" db="EMBL/GenBank/DDBJ databases">
        <authorList>
            <person name="Ren C."/>
            <person name="Gu Y."/>
            <person name="Xu Y."/>
        </authorList>
    </citation>
    <scope>NUCLEOTIDE SEQUENCE [LARGE SCALE GENOMIC DNA]</scope>
    <source>
        <strain evidence="5 6">LBM18003</strain>
    </source>
</reference>
<dbReference type="SMART" id="SM00345">
    <property type="entry name" value="HTH_GNTR"/>
    <property type="match status" value="1"/>
</dbReference>
<dbReference type="Gene3D" id="1.10.10.10">
    <property type="entry name" value="Winged helix-like DNA-binding domain superfamily/Winged helix DNA-binding domain"/>
    <property type="match status" value="1"/>
</dbReference>
<accession>A0A7G9WIQ2</accession>
<evidence type="ECO:0000256" key="1">
    <source>
        <dbReference type="ARBA" id="ARBA00023015"/>
    </source>
</evidence>
<dbReference type="SUPFAM" id="SSF48008">
    <property type="entry name" value="GntR ligand-binding domain-like"/>
    <property type="match status" value="1"/>
</dbReference>
<dbReference type="PANTHER" id="PTHR43537:SF45">
    <property type="entry name" value="GNTR FAMILY REGULATORY PROTEIN"/>
    <property type="match status" value="1"/>
</dbReference>
<evidence type="ECO:0000259" key="4">
    <source>
        <dbReference type="PROSITE" id="PS50949"/>
    </source>
</evidence>
<dbReference type="InterPro" id="IPR000524">
    <property type="entry name" value="Tscrpt_reg_HTH_GntR"/>
</dbReference>
<dbReference type="SMART" id="SM00895">
    <property type="entry name" value="FCD"/>
    <property type="match status" value="1"/>
</dbReference>
<dbReference type="Proteomes" id="UP000516046">
    <property type="component" value="Chromosome"/>
</dbReference>
<dbReference type="AlphaFoldDB" id="A0A7G9WIQ2"/>
<dbReference type="InterPro" id="IPR036390">
    <property type="entry name" value="WH_DNA-bd_sf"/>
</dbReference>
<dbReference type="Gene3D" id="1.20.120.530">
    <property type="entry name" value="GntR ligand-binding domain-like"/>
    <property type="match status" value="1"/>
</dbReference>
<protein>
    <submittedName>
        <fullName evidence="5">GntR family transcriptional regulator</fullName>
    </submittedName>
</protein>